<name>A0A9D1MH06_9FIRM</name>
<dbReference type="Gene3D" id="3.40.630.30">
    <property type="match status" value="1"/>
</dbReference>
<dbReference type="Pfam" id="PF13527">
    <property type="entry name" value="Acetyltransf_9"/>
    <property type="match status" value="1"/>
</dbReference>
<dbReference type="SUPFAM" id="SSF55729">
    <property type="entry name" value="Acyl-CoA N-acyltransferases (Nat)"/>
    <property type="match status" value="1"/>
</dbReference>
<dbReference type="Proteomes" id="UP000824094">
    <property type="component" value="Unassembled WGS sequence"/>
</dbReference>
<reference evidence="2" key="2">
    <citation type="journal article" date="2021" name="PeerJ">
        <title>Extensive microbial diversity within the chicken gut microbiome revealed by metagenomics and culture.</title>
        <authorList>
            <person name="Gilroy R."/>
            <person name="Ravi A."/>
            <person name="Getino M."/>
            <person name="Pursley I."/>
            <person name="Horton D.L."/>
            <person name="Alikhan N.F."/>
            <person name="Baker D."/>
            <person name="Gharbi K."/>
            <person name="Hall N."/>
            <person name="Watson M."/>
            <person name="Adriaenssens E.M."/>
            <person name="Foster-Nyarko E."/>
            <person name="Jarju S."/>
            <person name="Secka A."/>
            <person name="Antonio M."/>
            <person name="Oren A."/>
            <person name="Chaudhuri R.R."/>
            <person name="La Ragione R."/>
            <person name="Hildebrand F."/>
            <person name="Pallen M.J."/>
        </authorList>
    </citation>
    <scope>NUCLEOTIDE SEQUENCE</scope>
    <source>
        <strain evidence="2">18911</strain>
    </source>
</reference>
<protein>
    <submittedName>
        <fullName evidence="2">GNAT family N-acetyltransferase</fullName>
    </submittedName>
</protein>
<comment type="caution">
    <text evidence="2">The sequence shown here is derived from an EMBL/GenBank/DDBJ whole genome shotgun (WGS) entry which is preliminary data.</text>
</comment>
<dbReference type="CDD" id="cd04301">
    <property type="entry name" value="NAT_SF"/>
    <property type="match status" value="1"/>
</dbReference>
<feature type="domain" description="N-acetyltransferase" evidence="1">
    <location>
        <begin position="1"/>
        <end position="137"/>
    </location>
</feature>
<dbReference type="PROSITE" id="PS51186">
    <property type="entry name" value="GNAT"/>
    <property type="match status" value="1"/>
</dbReference>
<proteinExistence type="predicted"/>
<evidence type="ECO:0000259" key="1">
    <source>
        <dbReference type="PROSITE" id="PS51186"/>
    </source>
</evidence>
<dbReference type="PANTHER" id="PTHR37817">
    <property type="entry name" value="N-ACETYLTRANSFERASE EIS"/>
    <property type="match status" value="1"/>
</dbReference>
<gene>
    <name evidence="2" type="ORF">IAB05_00750</name>
</gene>
<dbReference type="GO" id="GO:0030649">
    <property type="term" value="P:aminoglycoside antibiotic catabolic process"/>
    <property type="evidence" value="ECO:0007669"/>
    <property type="project" value="TreeGrafter"/>
</dbReference>
<dbReference type="EMBL" id="DVNF01000029">
    <property type="protein sequence ID" value="HIU59898.1"/>
    <property type="molecule type" value="Genomic_DNA"/>
</dbReference>
<organism evidence="2 3">
    <name type="scientific">Candidatus Stercoripulliclostridium merdigallinarum</name>
    <dbReference type="NCBI Taxonomy" id="2840951"/>
    <lineage>
        <taxon>Bacteria</taxon>
        <taxon>Bacillati</taxon>
        <taxon>Bacillota</taxon>
        <taxon>Clostridia</taxon>
        <taxon>Eubacteriales</taxon>
        <taxon>Candidatus Stercoripulliclostridium</taxon>
    </lineage>
</organism>
<dbReference type="InterPro" id="IPR051554">
    <property type="entry name" value="Acetyltransferase_Eis"/>
</dbReference>
<evidence type="ECO:0000313" key="3">
    <source>
        <dbReference type="Proteomes" id="UP000824094"/>
    </source>
</evidence>
<dbReference type="InterPro" id="IPR000182">
    <property type="entry name" value="GNAT_dom"/>
</dbReference>
<dbReference type="PANTHER" id="PTHR37817:SF1">
    <property type="entry name" value="N-ACETYLTRANSFERASE EIS"/>
    <property type="match status" value="1"/>
</dbReference>
<dbReference type="GO" id="GO:0034069">
    <property type="term" value="F:aminoglycoside N-acetyltransferase activity"/>
    <property type="evidence" value="ECO:0007669"/>
    <property type="project" value="TreeGrafter"/>
</dbReference>
<evidence type="ECO:0000313" key="2">
    <source>
        <dbReference type="EMBL" id="HIU59898.1"/>
    </source>
</evidence>
<dbReference type="AlphaFoldDB" id="A0A9D1MH06"/>
<accession>A0A9D1MH06</accession>
<sequence length="323" mass="35977">MYSEELKKLHTACFPGDEAYADYFFDKVGARAFLRRDETGVAAAAYVKILSAEIFGTVIQIPFVTGVATRPDAGKRGHCRALLSELESAMAEEGYPFVMLHPFNHDFYSRLGYVTINEMKYIYPSPYGADYVIKPLTTDAWADTYFVRSEWGKMFPAHVFRSASDQQNVIDMFTKVCGSGYIIYRNGTPNAYVLIDDGKVVEAEFTTPNAFDGVKELLGKRIPIAAAGGENYSMGKLLNLSKLLRLLPMRGVDLNARFSIGGKTYEITVNDGQSEVLAEVNGSAYPVTEGELLRTALGHGKDYPFSPLKELFPEYNLALFEKY</sequence>
<dbReference type="InterPro" id="IPR016181">
    <property type="entry name" value="Acyl_CoA_acyltransferase"/>
</dbReference>
<reference evidence="2" key="1">
    <citation type="submission" date="2020-10" db="EMBL/GenBank/DDBJ databases">
        <authorList>
            <person name="Gilroy R."/>
        </authorList>
    </citation>
    <scope>NUCLEOTIDE SEQUENCE</scope>
    <source>
        <strain evidence="2">18911</strain>
    </source>
</reference>